<gene>
    <name evidence="1" type="ORF">PAMC26577_18130</name>
</gene>
<dbReference type="Proteomes" id="UP000195221">
    <property type="component" value="Unassembled WGS sequence"/>
</dbReference>
<proteinExistence type="predicted"/>
<organism evidence="1 2">
    <name type="scientific">Caballeronia sordidicola</name>
    <name type="common">Burkholderia sordidicola</name>
    <dbReference type="NCBI Taxonomy" id="196367"/>
    <lineage>
        <taxon>Bacteria</taxon>
        <taxon>Pseudomonadati</taxon>
        <taxon>Pseudomonadota</taxon>
        <taxon>Betaproteobacteria</taxon>
        <taxon>Burkholderiales</taxon>
        <taxon>Burkholderiaceae</taxon>
        <taxon>Caballeronia</taxon>
    </lineage>
</organism>
<name>A0A242MQS1_CABSO</name>
<evidence type="ECO:0000313" key="1">
    <source>
        <dbReference type="EMBL" id="OTP73593.1"/>
    </source>
</evidence>
<sequence length="48" mass="4640">MDKLYAAATFGQATGAWHAGDHCGCTEGAALAGAMVMSGGVVSVGTPL</sequence>
<dbReference type="EMBL" id="NBTZ01000077">
    <property type="protein sequence ID" value="OTP73593.1"/>
    <property type="molecule type" value="Genomic_DNA"/>
</dbReference>
<comment type="caution">
    <text evidence="1">The sequence shown here is derived from an EMBL/GenBank/DDBJ whole genome shotgun (WGS) entry which is preliminary data.</text>
</comment>
<dbReference type="RefSeq" id="WP_178391811.1">
    <property type="nucleotide sequence ID" value="NZ_MSRG01000003.1"/>
</dbReference>
<evidence type="ECO:0000313" key="2">
    <source>
        <dbReference type="Proteomes" id="UP000195221"/>
    </source>
</evidence>
<dbReference type="AlphaFoldDB" id="A0A242MQS1"/>
<protein>
    <submittedName>
        <fullName evidence="1">Uncharacterized protein</fullName>
    </submittedName>
</protein>
<accession>A0A242MQS1</accession>
<reference evidence="1 2" key="1">
    <citation type="submission" date="2017-03" db="EMBL/GenBank/DDBJ databases">
        <title>Genome analysis of strain PAMC 26577.</title>
        <authorList>
            <person name="Oh H.-M."/>
            <person name="Yang J.-A."/>
        </authorList>
    </citation>
    <scope>NUCLEOTIDE SEQUENCE [LARGE SCALE GENOMIC DNA]</scope>
    <source>
        <strain evidence="1 2">PAMC 26577</strain>
    </source>
</reference>